<organism evidence="3 4">
    <name type="scientific">Psychrobacter sanguinis</name>
    <dbReference type="NCBI Taxonomy" id="861445"/>
    <lineage>
        <taxon>Bacteria</taxon>
        <taxon>Pseudomonadati</taxon>
        <taxon>Pseudomonadota</taxon>
        <taxon>Gammaproteobacteria</taxon>
        <taxon>Moraxellales</taxon>
        <taxon>Moraxellaceae</taxon>
        <taxon>Psychrobacter</taxon>
    </lineage>
</organism>
<dbReference type="Pfam" id="PF13561">
    <property type="entry name" value="adh_short_C2"/>
    <property type="match status" value="1"/>
</dbReference>
<comment type="caution">
    <text evidence="3">The sequence shown here is derived from an EMBL/GenBank/DDBJ whole genome shotgun (WGS) entry which is preliminary data.</text>
</comment>
<dbReference type="Proteomes" id="UP000442109">
    <property type="component" value="Unassembled WGS sequence"/>
</dbReference>
<name>A0A844LZA1_9GAMM</name>
<dbReference type="RefSeq" id="WP_155586881.1">
    <property type="nucleotide sequence ID" value="NZ_WFKQ01000002.1"/>
</dbReference>
<dbReference type="SUPFAM" id="SSF51735">
    <property type="entry name" value="NAD(P)-binding Rossmann-fold domains"/>
    <property type="match status" value="1"/>
</dbReference>
<gene>
    <name evidence="3" type="ORF">GB996_03705</name>
</gene>
<evidence type="ECO:0000256" key="2">
    <source>
        <dbReference type="ARBA" id="ARBA00023002"/>
    </source>
</evidence>
<accession>A0A844LZA1</accession>
<dbReference type="AlphaFoldDB" id="A0A844LZA1"/>
<proteinExistence type="inferred from homology"/>
<keyword evidence="2 3" id="KW-0560">Oxidoreductase</keyword>
<comment type="similarity">
    <text evidence="1">Belongs to the short-chain dehydrogenases/reductases (SDR) family.</text>
</comment>
<dbReference type="PANTHER" id="PTHR24321:SF8">
    <property type="entry name" value="ESTRADIOL 17-BETA-DEHYDROGENASE 8-RELATED"/>
    <property type="match status" value="1"/>
</dbReference>
<reference evidence="3 4" key="1">
    <citation type="journal article" date="2019" name="PLoS ONE">
        <title>Pup mortality in New Zealand sea lions (Phocarctos hookeri) at Enderby Island, Auckland Islands, 2013-18.</title>
        <authorList>
            <person name="Michael S.A."/>
            <person name="Hayman D.T.S."/>
            <person name="Gray R."/>
            <person name="Zhang J."/>
            <person name="Rogers L."/>
            <person name="Roe W.D."/>
        </authorList>
    </citation>
    <scope>NUCLEOTIDE SEQUENCE [LARGE SCALE GENOMIC DNA]</scope>
    <source>
        <strain evidence="3 4">SM868</strain>
    </source>
</reference>
<sequence length="244" mass="25948">MARLQDKVIIITGAAQGMGETHARLCLTEGAKVVLTDINAEKGQALATKLGDNALFIKHDVTDEEDWQHVVSATEAHFGPVDVLVNNAGITMAKSLLDTSLDEYRRILEINQVSVFLGMKSVVPSMKKSEHGSIINISSINGLVGGAIGYTDSKFAVRGMSKAAALELAQYGIRVNSVHPGVIATPMIMQGDTKTAVENFAKSIPLKRVAQPEEVSAMVLFLASDDSSYSTGSEFIVDGGLTAQ</sequence>
<evidence type="ECO:0000313" key="3">
    <source>
        <dbReference type="EMBL" id="MUG31894.1"/>
    </source>
</evidence>
<dbReference type="PANTHER" id="PTHR24321">
    <property type="entry name" value="DEHYDROGENASES, SHORT CHAIN"/>
    <property type="match status" value="1"/>
</dbReference>
<evidence type="ECO:0000256" key="1">
    <source>
        <dbReference type="ARBA" id="ARBA00006484"/>
    </source>
</evidence>
<dbReference type="Gene3D" id="3.40.50.720">
    <property type="entry name" value="NAD(P)-binding Rossmann-like Domain"/>
    <property type="match status" value="1"/>
</dbReference>
<dbReference type="OrthoDB" id="9806974at2"/>
<dbReference type="EC" id="1.1.1.47" evidence="3"/>
<dbReference type="FunFam" id="3.40.50.720:FF:000084">
    <property type="entry name" value="Short-chain dehydrogenase reductase"/>
    <property type="match status" value="1"/>
</dbReference>
<protein>
    <submittedName>
        <fullName evidence="3">Glucose 1-dehydrogenase</fullName>
        <ecNumber evidence="3">1.1.1.47</ecNumber>
    </submittedName>
</protein>
<dbReference type="PRINTS" id="PR00080">
    <property type="entry name" value="SDRFAMILY"/>
</dbReference>
<dbReference type="InterPro" id="IPR036291">
    <property type="entry name" value="NAD(P)-bd_dom_sf"/>
</dbReference>
<dbReference type="GO" id="GO:0047936">
    <property type="term" value="F:glucose 1-dehydrogenase [NAD(P)+] activity"/>
    <property type="evidence" value="ECO:0007669"/>
    <property type="project" value="UniProtKB-EC"/>
</dbReference>
<dbReference type="EMBL" id="WFKQ01000002">
    <property type="protein sequence ID" value="MUG31894.1"/>
    <property type="molecule type" value="Genomic_DNA"/>
</dbReference>
<dbReference type="PRINTS" id="PR00081">
    <property type="entry name" value="GDHRDH"/>
</dbReference>
<dbReference type="NCBIfam" id="NF005559">
    <property type="entry name" value="PRK07231.1"/>
    <property type="match status" value="1"/>
</dbReference>
<keyword evidence="4" id="KW-1185">Reference proteome</keyword>
<evidence type="ECO:0000313" key="4">
    <source>
        <dbReference type="Proteomes" id="UP000442109"/>
    </source>
</evidence>
<dbReference type="InterPro" id="IPR002347">
    <property type="entry name" value="SDR_fam"/>
</dbReference>